<keyword evidence="5" id="KW-1185">Reference proteome</keyword>
<dbReference type="GO" id="GO:0097163">
    <property type="term" value="F:sulfur carrier activity"/>
    <property type="evidence" value="ECO:0007669"/>
    <property type="project" value="UniProtKB-UniRule"/>
</dbReference>
<name>A0A6G7Y2U8_9ACTN</name>
<dbReference type="NCBIfam" id="NF001943">
    <property type="entry name" value="PRK00724.1-2"/>
    <property type="match status" value="1"/>
</dbReference>
<organism evidence="4 5">
    <name type="scientific">Propioniciclava coleopterorum</name>
    <dbReference type="NCBI Taxonomy" id="2714937"/>
    <lineage>
        <taxon>Bacteria</taxon>
        <taxon>Bacillati</taxon>
        <taxon>Actinomycetota</taxon>
        <taxon>Actinomycetes</taxon>
        <taxon>Propionibacteriales</taxon>
        <taxon>Propionibacteriaceae</taxon>
        <taxon>Propioniciclava</taxon>
    </lineage>
</organism>
<keyword evidence="2 3" id="KW-0501">Molybdenum cofactor biosynthesis</keyword>
<feature type="active site" description="Cysteine persulfide intermediate" evidence="3">
    <location>
        <position position="113"/>
    </location>
</feature>
<proteinExistence type="inferred from homology"/>
<accession>A0A6G7Y2U8</accession>
<dbReference type="AlphaFoldDB" id="A0A6G7Y2U8"/>
<evidence type="ECO:0000313" key="5">
    <source>
        <dbReference type="Proteomes" id="UP000501058"/>
    </source>
</evidence>
<dbReference type="InterPro" id="IPR003786">
    <property type="entry name" value="FdhD"/>
</dbReference>
<reference evidence="4 5" key="1">
    <citation type="submission" date="2020-03" db="EMBL/GenBank/DDBJ databases">
        <title>Propioniciclava sp. nov., isolated from Hydrophilus acuminatus.</title>
        <authorList>
            <person name="Hyun D.-W."/>
            <person name="Bae J.-W."/>
        </authorList>
    </citation>
    <scope>NUCLEOTIDE SEQUENCE [LARGE SCALE GENOMIC DNA]</scope>
    <source>
        <strain evidence="4 5">HDW11</strain>
    </source>
</reference>
<dbReference type="GO" id="GO:0006777">
    <property type="term" value="P:Mo-molybdopterin cofactor biosynthetic process"/>
    <property type="evidence" value="ECO:0007669"/>
    <property type="project" value="UniProtKB-UniRule"/>
</dbReference>
<dbReference type="Gene3D" id="3.10.20.10">
    <property type="match status" value="1"/>
</dbReference>
<dbReference type="PIRSF" id="PIRSF015626">
    <property type="entry name" value="FdhD"/>
    <property type="match status" value="1"/>
</dbReference>
<dbReference type="RefSeq" id="WP_166231204.1">
    <property type="nucleotide sequence ID" value="NZ_CP049865.1"/>
</dbReference>
<dbReference type="KEGG" id="prv:G7070_01055"/>
<dbReference type="GO" id="GO:0005737">
    <property type="term" value="C:cytoplasm"/>
    <property type="evidence" value="ECO:0007669"/>
    <property type="project" value="UniProtKB-SubCell"/>
</dbReference>
<keyword evidence="1 3" id="KW-0963">Cytoplasm</keyword>
<evidence type="ECO:0000256" key="1">
    <source>
        <dbReference type="ARBA" id="ARBA00022490"/>
    </source>
</evidence>
<dbReference type="InterPro" id="IPR016193">
    <property type="entry name" value="Cytidine_deaminase-like"/>
</dbReference>
<dbReference type="HAMAP" id="MF_00187">
    <property type="entry name" value="FdhD"/>
    <property type="match status" value="1"/>
</dbReference>
<protein>
    <recommendedName>
        <fullName evidence="3">Sulfur carrier protein FdhD</fullName>
    </recommendedName>
</protein>
<keyword evidence="4" id="KW-0808">Transferase</keyword>
<comment type="subcellular location">
    <subcellularLocation>
        <location evidence="3">Cytoplasm</location>
    </subcellularLocation>
</comment>
<gene>
    <name evidence="3 4" type="primary">fdhD</name>
    <name evidence="4" type="ORF">G7070_01055</name>
</gene>
<sequence length="272" mass="28431">MAPGIVRRPVTVVGDAPPRAADSVAVEEPLELRSGGRVLTLTMRTPGHDLELAHGWLHAEGYIAERSDVLTARFARSEPEDATLATPGYNVLEVTLAGTLPPPRSVTVTSSACGACGSASLDALVRQGRFDVAADATQLDARVLVGLPAALREHQHGFAGSGGLHAAGLFTATGRPLVVREDVGRHNAVDKVIGWALLQESLPLHGVVLQVSGRASFELVQKAVRAGLPVLSAVSAPSSLAVDLAERAGMTLAGFVREGRATLYTRPDRVRA</sequence>
<dbReference type="Pfam" id="PF02634">
    <property type="entry name" value="FdhD-NarQ"/>
    <property type="match status" value="1"/>
</dbReference>
<dbReference type="SUPFAM" id="SSF53927">
    <property type="entry name" value="Cytidine deaminase-like"/>
    <property type="match status" value="1"/>
</dbReference>
<dbReference type="PANTHER" id="PTHR30592:SF1">
    <property type="entry name" value="SULFUR CARRIER PROTEIN FDHD"/>
    <property type="match status" value="1"/>
</dbReference>
<comment type="similarity">
    <text evidence="3">Belongs to the FdhD family.</text>
</comment>
<evidence type="ECO:0000256" key="2">
    <source>
        <dbReference type="ARBA" id="ARBA00023150"/>
    </source>
</evidence>
<comment type="function">
    <text evidence="3">Required for formate dehydrogenase (FDH) activity. Acts as a sulfur carrier protein that transfers sulfur from IscS to the molybdenum cofactor prior to its insertion into FDH.</text>
</comment>
<feature type="binding site" evidence="3">
    <location>
        <begin position="255"/>
        <end position="260"/>
    </location>
    <ligand>
        <name>Mo-bis(molybdopterin guanine dinucleotide)</name>
        <dbReference type="ChEBI" id="CHEBI:60539"/>
    </ligand>
</feature>
<dbReference type="EMBL" id="CP049865">
    <property type="protein sequence ID" value="QIK71132.1"/>
    <property type="molecule type" value="Genomic_DNA"/>
</dbReference>
<dbReference type="GO" id="GO:0016783">
    <property type="term" value="F:sulfurtransferase activity"/>
    <property type="evidence" value="ECO:0007669"/>
    <property type="project" value="InterPro"/>
</dbReference>
<evidence type="ECO:0000313" key="4">
    <source>
        <dbReference type="EMBL" id="QIK71132.1"/>
    </source>
</evidence>
<dbReference type="Proteomes" id="UP000501058">
    <property type="component" value="Chromosome"/>
</dbReference>
<dbReference type="NCBIfam" id="TIGR00129">
    <property type="entry name" value="fdhD_narQ"/>
    <property type="match status" value="1"/>
</dbReference>
<evidence type="ECO:0000256" key="3">
    <source>
        <dbReference type="HAMAP-Rule" id="MF_00187"/>
    </source>
</evidence>
<dbReference type="Gene3D" id="3.40.140.10">
    <property type="entry name" value="Cytidine Deaminase, domain 2"/>
    <property type="match status" value="1"/>
</dbReference>
<dbReference type="PANTHER" id="PTHR30592">
    <property type="entry name" value="FORMATE DEHYDROGENASE"/>
    <property type="match status" value="1"/>
</dbReference>